<dbReference type="AlphaFoldDB" id="C6C0X8"/>
<dbReference type="Gene3D" id="2.30.33.40">
    <property type="entry name" value="GroES chaperonin"/>
    <property type="match status" value="1"/>
</dbReference>
<dbReference type="Proteomes" id="UP000002601">
    <property type="component" value="Chromosome"/>
</dbReference>
<dbReference type="Pfam" id="PF00166">
    <property type="entry name" value="Cpn10"/>
    <property type="match status" value="1"/>
</dbReference>
<dbReference type="GO" id="GO:0044183">
    <property type="term" value="F:protein folding chaperone"/>
    <property type="evidence" value="ECO:0007669"/>
    <property type="project" value="InterPro"/>
</dbReference>
<sequence>MKLKPLADRVLVRRLEVEEKTVGGIIIPDSAKEKPLKGEVIAAGPGKLDDNGSRVALGVKEGDAVLFAKYAGTEISIEGVDHLIMREDDILAVVE</sequence>
<dbReference type="EMBL" id="CP001649">
    <property type="protein sequence ID" value="ACS81075.1"/>
    <property type="molecule type" value="Genomic_DNA"/>
</dbReference>
<keyword evidence="3" id="KW-0963">Cytoplasm</keyword>
<comment type="function">
    <text evidence="3 4">Together with the chaperonin GroEL, plays an essential role in assisting protein folding. The GroEL-GroES system forms a nano-cage that allows encapsulation of the non-native substrate proteins and provides a physical environment optimized to promote and accelerate protein folding. GroES binds to the apical surface of the GroEL ring, thereby capping the opening of the GroEL channel.</text>
</comment>
<evidence type="ECO:0000313" key="5">
    <source>
        <dbReference type="EMBL" id="ACS81075.1"/>
    </source>
</evidence>
<gene>
    <name evidence="3" type="primary">groES</name>
    <name evidence="3" type="synonym">groS</name>
    <name evidence="5" type="ordered locus">Desal_3023</name>
</gene>
<proteinExistence type="inferred from homology"/>
<comment type="subcellular location">
    <subcellularLocation>
        <location evidence="3">Cytoplasm</location>
    </subcellularLocation>
</comment>
<dbReference type="NCBIfam" id="NF001534">
    <property type="entry name" value="PRK00364.2-5"/>
    <property type="match status" value="1"/>
</dbReference>
<dbReference type="RefSeq" id="WP_015852891.1">
    <property type="nucleotide sequence ID" value="NC_012881.1"/>
</dbReference>
<comment type="subunit">
    <text evidence="3">Heptamer of 7 subunits arranged in a ring. Interacts with the chaperonin GroEL.</text>
</comment>
<dbReference type="GO" id="GO:0051087">
    <property type="term" value="F:protein-folding chaperone binding"/>
    <property type="evidence" value="ECO:0007669"/>
    <property type="project" value="TreeGrafter"/>
</dbReference>
<accession>C6C0X8</accession>
<evidence type="ECO:0000313" key="6">
    <source>
        <dbReference type="Proteomes" id="UP000002601"/>
    </source>
</evidence>
<name>C6C0X8_MARSD</name>
<dbReference type="InterPro" id="IPR020818">
    <property type="entry name" value="Chaperonin_GroES"/>
</dbReference>
<dbReference type="PROSITE" id="PS00681">
    <property type="entry name" value="CHAPERONINS_CPN10"/>
    <property type="match status" value="1"/>
</dbReference>
<dbReference type="CDD" id="cd00320">
    <property type="entry name" value="cpn10"/>
    <property type="match status" value="1"/>
</dbReference>
<organism evidence="5 6">
    <name type="scientific">Maridesulfovibrio salexigens (strain ATCC 14822 / DSM 2638 / NCIMB 8403 / VKM B-1763)</name>
    <name type="common">Desulfovibrio salexigens</name>
    <dbReference type="NCBI Taxonomy" id="526222"/>
    <lineage>
        <taxon>Bacteria</taxon>
        <taxon>Pseudomonadati</taxon>
        <taxon>Thermodesulfobacteriota</taxon>
        <taxon>Desulfovibrionia</taxon>
        <taxon>Desulfovibrionales</taxon>
        <taxon>Desulfovibrionaceae</taxon>
        <taxon>Maridesulfovibrio</taxon>
    </lineage>
</organism>
<dbReference type="NCBIfam" id="NF001527">
    <property type="entry name" value="PRK00364.1-2"/>
    <property type="match status" value="1"/>
</dbReference>
<dbReference type="InterPro" id="IPR011032">
    <property type="entry name" value="GroES-like_sf"/>
</dbReference>
<dbReference type="InterPro" id="IPR018369">
    <property type="entry name" value="Chaprnonin_Cpn10_CS"/>
</dbReference>
<dbReference type="HOGENOM" id="CLU_132825_2_0_7"/>
<dbReference type="FunFam" id="2.30.33.40:FF:000001">
    <property type="entry name" value="10 kDa chaperonin"/>
    <property type="match status" value="1"/>
</dbReference>
<dbReference type="GO" id="GO:0046872">
    <property type="term" value="F:metal ion binding"/>
    <property type="evidence" value="ECO:0007669"/>
    <property type="project" value="TreeGrafter"/>
</dbReference>
<evidence type="ECO:0000256" key="4">
    <source>
        <dbReference type="RuleBase" id="RU000535"/>
    </source>
</evidence>
<keyword evidence="6" id="KW-1185">Reference proteome</keyword>
<dbReference type="GO" id="GO:0051082">
    <property type="term" value="F:unfolded protein binding"/>
    <property type="evidence" value="ECO:0007669"/>
    <property type="project" value="TreeGrafter"/>
</dbReference>
<comment type="similarity">
    <text evidence="1 3 4">Belongs to the GroES chaperonin family.</text>
</comment>
<dbReference type="STRING" id="526222.Desal_3023"/>
<protein>
    <recommendedName>
        <fullName evidence="3">Co-chaperonin GroES</fullName>
    </recommendedName>
    <alternativeName>
        <fullName evidence="3">10 kDa chaperonin</fullName>
    </alternativeName>
    <alternativeName>
        <fullName evidence="3">Chaperonin-10</fullName>
        <shortName evidence="3">Cpn10</shortName>
    </alternativeName>
</protein>
<dbReference type="PANTHER" id="PTHR10772:SF58">
    <property type="entry name" value="CO-CHAPERONIN GROES"/>
    <property type="match status" value="1"/>
</dbReference>
<dbReference type="GO" id="GO:0005737">
    <property type="term" value="C:cytoplasm"/>
    <property type="evidence" value="ECO:0007669"/>
    <property type="project" value="UniProtKB-SubCell"/>
</dbReference>
<reference evidence="5 6" key="1">
    <citation type="submission" date="2009-06" db="EMBL/GenBank/DDBJ databases">
        <title>Complete sequence of Desulfovibrio salexigens DSM 2638.</title>
        <authorList>
            <consortium name="US DOE Joint Genome Institute"/>
            <person name="Lucas S."/>
            <person name="Copeland A."/>
            <person name="Lapidus A."/>
            <person name="Glavina del Rio T."/>
            <person name="Tice H."/>
            <person name="Bruce D."/>
            <person name="Goodwin L."/>
            <person name="Pitluck S."/>
            <person name="Munk A.C."/>
            <person name="Brettin T."/>
            <person name="Detter J.C."/>
            <person name="Han C."/>
            <person name="Tapia R."/>
            <person name="Larimer F."/>
            <person name="Land M."/>
            <person name="Hauser L."/>
            <person name="Kyrpides N."/>
            <person name="Anderson I."/>
            <person name="Wall J.D."/>
            <person name="Arkin A.P."/>
            <person name="Dehal P."/>
            <person name="Chivian D."/>
            <person name="Giles B."/>
            <person name="Hazen T.C."/>
        </authorList>
    </citation>
    <scope>NUCLEOTIDE SEQUENCE [LARGE SCALE GENOMIC DNA]</scope>
    <source>
        <strain evidence="6">ATCC 14822 / DSM 2638 / NCIMB 8403 / VKM B-1763</strain>
    </source>
</reference>
<dbReference type="eggNOG" id="COG0234">
    <property type="taxonomic scope" value="Bacteria"/>
</dbReference>
<dbReference type="PANTHER" id="PTHR10772">
    <property type="entry name" value="10 KDA HEAT SHOCK PROTEIN"/>
    <property type="match status" value="1"/>
</dbReference>
<dbReference type="HAMAP" id="MF_00580">
    <property type="entry name" value="CH10"/>
    <property type="match status" value="1"/>
</dbReference>
<dbReference type="SUPFAM" id="SSF50129">
    <property type="entry name" value="GroES-like"/>
    <property type="match status" value="1"/>
</dbReference>
<dbReference type="GO" id="GO:0005524">
    <property type="term" value="F:ATP binding"/>
    <property type="evidence" value="ECO:0007669"/>
    <property type="project" value="InterPro"/>
</dbReference>
<dbReference type="OrthoDB" id="9806791at2"/>
<dbReference type="SMART" id="SM00883">
    <property type="entry name" value="Cpn10"/>
    <property type="match status" value="1"/>
</dbReference>
<dbReference type="NCBIfam" id="NF001533">
    <property type="entry name" value="PRK00364.2-4"/>
    <property type="match status" value="1"/>
</dbReference>
<dbReference type="KEGG" id="dsa:Desal_3023"/>
<dbReference type="NCBIfam" id="NF001531">
    <property type="entry name" value="PRK00364.2-2"/>
    <property type="match status" value="1"/>
</dbReference>
<evidence type="ECO:0000256" key="1">
    <source>
        <dbReference type="ARBA" id="ARBA00006975"/>
    </source>
</evidence>
<keyword evidence="2 3" id="KW-0143">Chaperone</keyword>
<evidence type="ECO:0000256" key="3">
    <source>
        <dbReference type="HAMAP-Rule" id="MF_00580"/>
    </source>
</evidence>
<evidence type="ECO:0000256" key="2">
    <source>
        <dbReference type="ARBA" id="ARBA00023186"/>
    </source>
</evidence>
<dbReference type="InterPro" id="IPR037124">
    <property type="entry name" value="Chaperonin_GroES_sf"/>
</dbReference>
<dbReference type="PRINTS" id="PR00297">
    <property type="entry name" value="CHAPERONIN10"/>
</dbReference>